<dbReference type="Gene3D" id="3.40.50.11030">
    <property type="entry name" value="Threonylcarbamoyl-AMP synthase, C-terminal domain"/>
    <property type="match status" value="1"/>
</dbReference>
<feature type="domain" description="YrdC-like" evidence="16">
    <location>
        <begin position="26"/>
        <end position="212"/>
    </location>
</feature>
<evidence type="ECO:0000256" key="5">
    <source>
        <dbReference type="ARBA" id="ARBA00022490"/>
    </source>
</evidence>
<dbReference type="AlphaFoldDB" id="A3JXS7"/>
<evidence type="ECO:0000256" key="13">
    <source>
        <dbReference type="PIRNR" id="PIRNR004930"/>
    </source>
</evidence>
<feature type="binding site" evidence="14">
    <location>
        <position position="131"/>
    </location>
    <ligand>
        <name>ATP</name>
        <dbReference type="ChEBI" id="CHEBI:30616"/>
    </ligand>
</feature>
<dbReference type="InterPro" id="IPR017945">
    <property type="entry name" value="DHBP_synth_RibB-like_a/b_dom"/>
</dbReference>
<dbReference type="PANTHER" id="PTHR17490">
    <property type="entry name" value="SUA5"/>
    <property type="match status" value="1"/>
</dbReference>
<keyword evidence="5 13" id="KW-0963">Cytoplasm</keyword>
<dbReference type="GO" id="GO:0008033">
    <property type="term" value="P:tRNA processing"/>
    <property type="evidence" value="ECO:0007669"/>
    <property type="project" value="UniProtKB-KW"/>
</dbReference>
<dbReference type="eggNOG" id="COG0009">
    <property type="taxonomic scope" value="Bacteria"/>
</dbReference>
<feature type="binding site" evidence="14">
    <location>
        <position position="244"/>
    </location>
    <ligand>
        <name>ATP</name>
        <dbReference type="ChEBI" id="CHEBI:30616"/>
    </ligand>
</feature>
<dbReference type="Pfam" id="PF03481">
    <property type="entry name" value="Sua5_C"/>
    <property type="match status" value="1"/>
</dbReference>
<organism evidence="17 18">
    <name type="scientific">Sagittula stellata (strain ATCC 700073 / DSM 11524 / E-37)</name>
    <dbReference type="NCBI Taxonomy" id="388399"/>
    <lineage>
        <taxon>Bacteria</taxon>
        <taxon>Pseudomonadati</taxon>
        <taxon>Pseudomonadota</taxon>
        <taxon>Alphaproteobacteria</taxon>
        <taxon>Rhodobacterales</taxon>
        <taxon>Roseobacteraceae</taxon>
        <taxon>Sagittula</taxon>
    </lineage>
</organism>
<dbReference type="GO" id="GO:0003725">
    <property type="term" value="F:double-stranded RNA binding"/>
    <property type="evidence" value="ECO:0007669"/>
    <property type="project" value="UniProtKB-UniRule"/>
</dbReference>
<feature type="binding site" evidence="14">
    <location>
        <position position="48"/>
    </location>
    <ligand>
        <name>L-threonine</name>
        <dbReference type="ChEBI" id="CHEBI:57926"/>
    </ligand>
</feature>
<dbReference type="GO" id="GO:0005737">
    <property type="term" value="C:cytoplasm"/>
    <property type="evidence" value="ECO:0007669"/>
    <property type="project" value="UniProtKB-SubCell"/>
</dbReference>
<dbReference type="Gene3D" id="3.90.870.10">
    <property type="entry name" value="DHBP synthase"/>
    <property type="match status" value="1"/>
</dbReference>
<comment type="catalytic activity">
    <reaction evidence="12 13">
        <text>L-threonine + hydrogencarbonate + ATP = L-threonylcarbamoyladenylate + diphosphate + H2O</text>
        <dbReference type="Rhea" id="RHEA:36407"/>
        <dbReference type="ChEBI" id="CHEBI:15377"/>
        <dbReference type="ChEBI" id="CHEBI:17544"/>
        <dbReference type="ChEBI" id="CHEBI:30616"/>
        <dbReference type="ChEBI" id="CHEBI:33019"/>
        <dbReference type="ChEBI" id="CHEBI:57926"/>
        <dbReference type="ChEBI" id="CHEBI:73682"/>
        <dbReference type="EC" id="2.7.7.87"/>
    </reaction>
</comment>
<evidence type="ECO:0000256" key="4">
    <source>
        <dbReference type="ARBA" id="ARBA00015492"/>
    </source>
</evidence>
<dbReference type="PROSITE" id="PS51163">
    <property type="entry name" value="YRDC"/>
    <property type="match status" value="1"/>
</dbReference>
<dbReference type="PANTHER" id="PTHR17490:SF16">
    <property type="entry name" value="THREONYLCARBAMOYL-AMP SYNTHASE"/>
    <property type="match status" value="1"/>
</dbReference>
<evidence type="ECO:0000256" key="3">
    <source>
        <dbReference type="ARBA" id="ARBA00012584"/>
    </source>
</evidence>
<feature type="binding site" evidence="14">
    <location>
        <position position="75"/>
    </location>
    <ligand>
        <name>ATP</name>
        <dbReference type="ChEBI" id="CHEBI:30616"/>
    </ligand>
</feature>
<dbReference type="FunFam" id="3.90.870.10:FF:000009">
    <property type="entry name" value="Threonylcarbamoyl-AMP synthase, putative"/>
    <property type="match status" value="1"/>
</dbReference>
<keyword evidence="8 13" id="KW-0548">Nucleotidyltransferase</keyword>
<dbReference type="InterPro" id="IPR038385">
    <property type="entry name" value="Sua5/YwlC_C"/>
</dbReference>
<dbReference type="NCBIfam" id="TIGR00057">
    <property type="entry name" value="L-threonylcarbamoyladenylate synthase"/>
    <property type="match status" value="1"/>
</dbReference>
<evidence type="ECO:0000256" key="12">
    <source>
        <dbReference type="ARBA" id="ARBA00048366"/>
    </source>
</evidence>
<keyword evidence="9 13" id="KW-0547">Nucleotide-binding</keyword>
<dbReference type="GO" id="GO:0061710">
    <property type="term" value="F:L-threonylcarbamoyladenylate synthase"/>
    <property type="evidence" value="ECO:0007669"/>
    <property type="project" value="UniProtKB-EC"/>
</dbReference>
<evidence type="ECO:0000256" key="14">
    <source>
        <dbReference type="PIRSR" id="PIRSR004930-1"/>
    </source>
</evidence>
<keyword evidence="18" id="KW-1185">Reference proteome</keyword>
<dbReference type="InterPro" id="IPR006070">
    <property type="entry name" value="Sua5-like_dom"/>
</dbReference>
<dbReference type="EC" id="2.7.7.87" evidence="3 13"/>
<feature type="binding site" evidence="14">
    <location>
        <position position="135"/>
    </location>
    <ligand>
        <name>L-threonine</name>
        <dbReference type="ChEBI" id="CHEBI:57926"/>
    </ligand>
</feature>
<name>A3JXS7_SAGS3</name>
<protein>
    <recommendedName>
        <fullName evidence="4 13">Threonylcarbamoyl-AMP synthase</fullName>
        <shortName evidence="13">TC-AMP synthase</shortName>
        <ecNumber evidence="3 13">2.7.7.87</ecNumber>
    </recommendedName>
    <alternativeName>
        <fullName evidence="11 13">L-threonylcarbamoyladenylate synthase</fullName>
    </alternativeName>
</protein>
<evidence type="ECO:0000313" key="17">
    <source>
        <dbReference type="EMBL" id="EBA10313.1"/>
    </source>
</evidence>
<feature type="compositionally biased region" description="Polar residues" evidence="15">
    <location>
        <begin position="1"/>
        <end position="13"/>
    </location>
</feature>
<evidence type="ECO:0000259" key="16">
    <source>
        <dbReference type="PROSITE" id="PS51163"/>
    </source>
</evidence>
<dbReference type="GO" id="GO:0005524">
    <property type="term" value="F:ATP binding"/>
    <property type="evidence" value="ECO:0007669"/>
    <property type="project" value="UniProtKB-UniRule"/>
</dbReference>
<sequence length="328" mass="34252">MTAESGGNKNATSRPGRMTERLLPDPTGLARAASLLRDGRLVAFPTETVYGLGADARDDHAVAAIYAAKGRPSFNPLIVHFADLDALKPMVTWSDEAEAIAESFWPGPLTLVLPLREGARVSKLVTAGLDTIAVRMPAAPVARDLLRAAGVPVAAPSANVSGQISPTRAEHVAASLGDRVDAILDGGPCKVGLESTILGLAGRPTLLRPGGITREALGHVLGRRIAERHGSDTISAPGQTRSHYAPRAAVRLNAIEFEPGEASLGFGEVEADLNLSPSGDLTEAAANLFEYLHRLDAKAPKVIAISPIPHLGLGVAINDRLSRAAADR</sequence>
<evidence type="ECO:0000256" key="8">
    <source>
        <dbReference type="ARBA" id="ARBA00022695"/>
    </source>
</evidence>
<gene>
    <name evidence="17" type="ORF">SSE37_19947</name>
</gene>
<feature type="binding site" evidence="14">
    <location>
        <position position="165"/>
    </location>
    <ligand>
        <name>ATP</name>
        <dbReference type="ChEBI" id="CHEBI:30616"/>
    </ligand>
</feature>
<dbReference type="GO" id="GO:0000049">
    <property type="term" value="F:tRNA binding"/>
    <property type="evidence" value="ECO:0007669"/>
    <property type="project" value="TreeGrafter"/>
</dbReference>
<comment type="function">
    <text evidence="13">Required for the formation of a threonylcarbamoyl group on adenosine at position 37 (t(6)A37) in tRNAs that read codons beginning with adenine.</text>
</comment>
<comment type="subcellular location">
    <subcellularLocation>
        <location evidence="1 13">Cytoplasm</location>
    </subcellularLocation>
</comment>
<keyword evidence="6 13" id="KW-0808">Transferase</keyword>
<comment type="caution">
    <text evidence="17">The sequence shown here is derived from an EMBL/GenBank/DDBJ whole genome shotgun (WGS) entry which is preliminary data.</text>
</comment>
<evidence type="ECO:0000256" key="10">
    <source>
        <dbReference type="ARBA" id="ARBA00022840"/>
    </source>
</evidence>
<reference evidence="17 18" key="1">
    <citation type="submission" date="2006-06" db="EMBL/GenBank/DDBJ databases">
        <authorList>
            <person name="Moran M.A."/>
            <person name="Ferriera S."/>
            <person name="Johnson J."/>
            <person name="Kravitz S."/>
            <person name="Beeson K."/>
            <person name="Sutton G."/>
            <person name="Rogers Y.-H."/>
            <person name="Friedman R."/>
            <person name="Frazier M."/>
            <person name="Venter J.C."/>
        </authorList>
    </citation>
    <scope>NUCLEOTIDE SEQUENCE [LARGE SCALE GENOMIC DNA]</scope>
    <source>
        <strain evidence="17 18">E-37</strain>
    </source>
</reference>
<keyword evidence="10 13" id="KW-0067">ATP-binding</keyword>
<feature type="binding site" evidence="14">
    <location>
        <position position="71"/>
    </location>
    <ligand>
        <name>ATP</name>
        <dbReference type="ChEBI" id="CHEBI:30616"/>
    </ligand>
</feature>
<evidence type="ECO:0000256" key="15">
    <source>
        <dbReference type="SAM" id="MobiDB-lite"/>
    </source>
</evidence>
<dbReference type="Pfam" id="PF01300">
    <property type="entry name" value="Sua5_yciO_yrdC"/>
    <property type="match status" value="1"/>
</dbReference>
<evidence type="ECO:0000256" key="9">
    <source>
        <dbReference type="ARBA" id="ARBA00022741"/>
    </source>
</evidence>
<dbReference type="InterPro" id="IPR005145">
    <property type="entry name" value="Sua5_C"/>
</dbReference>
<dbReference type="InterPro" id="IPR050156">
    <property type="entry name" value="TC-AMP_synthase_SUA5"/>
</dbReference>
<evidence type="ECO:0000256" key="7">
    <source>
        <dbReference type="ARBA" id="ARBA00022694"/>
    </source>
</evidence>
<feature type="binding site" evidence="14">
    <location>
        <position position="155"/>
    </location>
    <ligand>
        <name>L-threonine</name>
        <dbReference type="ChEBI" id="CHEBI:57926"/>
    </ligand>
</feature>
<evidence type="ECO:0000256" key="1">
    <source>
        <dbReference type="ARBA" id="ARBA00004496"/>
    </source>
</evidence>
<accession>A3JXS7</accession>
<dbReference type="InterPro" id="IPR010923">
    <property type="entry name" value="T(6)A37_SUA5"/>
</dbReference>
<comment type="similarity">
    <text evidence="2 13">Belongs to the SUA5 family.</text>
</comment>
<evidence type="ECO:0000256" key="11">
    <source>
        <dbReference type="ARBA" id="ARBA00029774"/>
    </source>
</evidence>
<feature type="binding site" evidence="14">
    <location>
        <position position="208"/>
    </location>
    <ligand>
        <name>ATP</name>
        <dbReference type="ChEBI" id="CHEBI:30616"/>
    </ligand>
</feature>
<dbReference type="Proteomes" id="UP000005713">
    <property type="component" value="Unassembled WGS sequence"/>
</dbReference>
<feature type="binding site" evidence="14">
    <location>
        <position position="195"/>
    </location>
    <ligand>
        <name>L-threonine</name>
        <dbReference type="ChEBI" id="CHEBI:57926"/>
    </ligand>
</feature>
<dbReference type="EMBL" id="AAYA01000001">
    <property type="protein sequence ID" value="EBA10313.1"/>
    <property type="molecule type" value="Genomic_DNA"/>
</dbReference>
<dbReference type="SUPFAM" id="SSF55821">
    <property type="entry name" value="YrdC/RibB"/>
    <property type="match status" value="1"/>
</dbReference>
<feature type="binding site" evidence="14">
    <location>
        <position position="157"/>
    </location>
    <ligand>
        <name>ATP</name>
        <dbReference type="ChEBI" id="CHEBI:30616"/>
    </ligand>
</feature>
<evidence type="ECO:0000313" key="18">
    <source>
        <dbReference type="Proteomes" id="UP000005713"/>
    </source>
</evidence>
<proteinExistence type="inferred from homology"/>
<evidence type="ECO:0000256" key="6">
    <source>
        <dbReference type="ARBA" id="ARBA00022679"/>
    </source>
</evidence>
<feature type="region of interest" description="Disordered" evidence="15">
    <location>
        <begin position="1"/>
        <end position="24"/>
    </location>
</feature>
<evidence type="ECO:0000256" key="2">
    <source>
        <dbReference type="ARBA" id="ARBA00007663"/>
    </source>
</evidence>
<feature type="binding site" evidence="14">
    <location>
        <position position="80"/>
    </location>
    <ligand>
        <name>L-threonine</name>
        <dbReference type="ChEBI" id="CHEBI:57926"/>
    </ligand>
</feature>
<keyword evidence="7 13" id="KW-0819">tRNA processing</keyword>
<dbReference type="GO" id="GO:0006450">
    <property type="term" value="P:regulation of translational fidelity"/>
    <property type="evidence" value="ECO:0007669"/>
    <property type="project" value="TreeGrafter"/>
</dbReference>
<dbReference type="PIRSF" id="PIRSF004930">
    <property type="entry name" value="Tln_factor_SUA5"/>
    <property type="match status" value="1"/>
</dbReference>